<proteinExistence type="predicted"/>
<organism evidence="3 4">
    <name type="scientific">Mycobacteroides immunogenum</name>
    <dbReference type="NCBI Taxonomy" id="83262"/>
    <lineage>
        <taxon>Bacteria</taxon>
        <taxon>Bacillati</taxon>
        <taxon>Actinomycetota</taxon>
        <taxon>Actinomycetes</taxon>
        <taxon>Mycobacteriales</taxon>
        <taxon>Mycobacteriaceae</taxon>
        <taxon>Mycobacteroides</taxon>
    </lineage>
</organism>
<feature type="signal peptide" evidence="2">
    <location>
        <begin position="1"/>
        <end position="31"/>
    </location>
</feature>
<reference evidence="3 4" key="1">
    <citation type="submission" date="2016-01" db="EMBL/GenBank/DDBJ databases">
        <title>Mycobacterium immunogenum strain CD11_6 genome sequencing and assembly.</title>
        <authorList>
            <person name="Kaur G."/>
            <person name="Nair G.R."/>
            <person name="Mayilraj S."/>
        </authorList>
    </citation>
    <scope>NUCLEOTIDE SEQUENCE [LARGE SCALE GENOMIC DNA]</scope>
    <source>
        <strain evidence="3 4">CD11-6</strain>
    </source>
</reference>
<keyword evidence="2" id="KW-0732">Signal</keyword>
<name>A0A179VCE2_9MYCO</name>
<protein>
    <recommendedName>
        <fullName evidence="5">Secreted protein</fullName>
    </recommendedName>
</protein>
<dbReference type="AlphaFoldDB" id="A0A179VCE2"/>
<evidence type="ECO:0008006" key="5">
    <source>
        <dbReference type="Google" id="ProtNLM"/>
    </source>
</evidence>
<evidence type="ECO:0000256" key="2">
    <source>
        <dbReference type="SAM" id="SignalP"/>
    </source>
</evidence>
<dbReference type="Proteomes" id="UP000186919">
    <property type="component" value="Unassembled WGS sequence"/>
</dbReference>
<dbReference type="EMBL" id="LQYE01000007">
    <property type="protein sequence ID" value="OAT69297.1"/>
    <property type="molecule type" value="Genomic_DNA"/>
</dbReference>
<feature type="chain" id="PRO_5008107887" description="Secreted protein" evidence="2">
    <location>
        <begin position="32"/>
        <end position="166"/>
    </location>
</feature>
<comment type="caution">
    <text evidence="3">The sequence shown here is derived from an EMBL/GenBank/DDBJ whole genome shotgun (WGS) entry which is preliminary data.</text>
</comment>
<dbReference type="PROSITE" id="PS51257">
    <property type="entry name" value="PROKAR_LIPOPROTEIN"/>
    <property type="match status" value="1"/>
</dbReference>
<evidence type="ECO:0000313" key="4">
    <source>
        <dbReference type="Proteomes" id="UP000186919"/>
    </source>
</evidence>
<gene>
    <name evidence="3" type="ORF">AWB85_21255</name>
</gene>
<feature type="region of interest" description="Disordered" evidence="1">
    <location>
        <begin position="83"/>
        <end position="130"/>
    </location>
</feature>
<feature type="compositionally biased region" description="Polar residues" evidence="1">
    <location>
        <begin position="84"/>
        <end position="104"/>
    </location>
</feature>
<sequence length="166" mass="17544">MNIRTARIGLLATISAGLVLLGCSTPPASQAEPDDIVPVNPDEYASPWAQNSWRFYTDNNITCGIGGRYLTCIASPSDGLPGSKENNLASATDQGSDVTWSGTQAKPWGPPTEPFQANRKGEKLLPPGHSITVPDGSCTVRVDSVIECRKPSGHGFVIDSAGTRTF</sequence>
<dbReference type="RefSeq" id="WP_064628757.1">
    <property type="nucleotide sequence ID" value="NZ_LQYE01000007.1"/>
</dbReference>
<accession>A0A179VCE2</accession>
<evidence type="ECO:0000313" key="3">
    <source>
        <dbReference type="EMBL" id="OAT69297.1"/>
    </source>
</evidence>
<evidence type="ECO:0000256" key="1">
    <source>
        <dbReference type="SAM" id="MobiDB-lite"/>
    </source>
</evidence>